<feature type="region of interest" description="Disordered" evidence="1">
    <location>
        <begin position="248"/>
        <end position="281"/>
    </location>
</feature>
<feature type="region of interest" description="Disordered" evidence="1">
    <location>
        <begin position="49"/>
        <end position="84"/>
    </location>
</feature>
<protein>
    <submittedName>
        <fullName evidence="2">Uncharacterized protein</fullName>
    </submittedName>
</protein>
<feature type="region of interest" description="Disordered" evidence="1">
    <location>
        <begin position="97"/>
        <end position="117"/>
    </location>
</feature>
<feature type="region of interest" description="Disordered" evidence="1">
    <location>
        <begin position="196"/>
        <end position="224"/>
    </location>
</feature>
<feature type="compositionally biased region" description="Low complexity" evidence="1">
    <location>
        <begin position="106"/>
        <end position="117"/>
    </location>
</feature>
<feature type="compositionally biased region" description="Low complexity" evidence="1">
    <location>
        <begin position="209"/>
        <end position="224"/>
    </location>
</feature>
<gene>
    <name evidence="2" type="ORF">UFOVP699_82</name>
</gene>
<feature type="compositionally biased region" description="Low complexity" evidence="1">
    <location>
        <begin position="57"/>
        <end position="75"/>
    </location>
</feature>
<feature type="compositionally biased region" description="Low complexity" evidence="1">
    <location>
        <begin position="373"/>
        <end position="388"/>
    </location>
</feature>
<feature type="region of interest" description="Disordered" evidence="1">
    <location>
        <begin position="371"/>
        <end position="392"/>
    </location>
</feature>
<sequence>MKDENDFDYLDPLNDKDIFLNQETGSSINPAFQSFKKIEVPISSAINTADQEKETVSRNNEISSEESSVISSPSELNTEDAVIDNKPTDININLEKTDTLPNQSVNSSQIDQSNTSSSVSKSILNSINNESVVNTSQISNERNESENPFIYSQMMNELNVTNTASNLSTINPSTINETNTSSNLSSIDQTSIGPVVSTDSRTESNSFENNNNQTLNSDNNESSIINDNSTKKSFLSSILEKIGAGGLSKTLNLPKLGSPRDAEQVKPAGSGSTTGRESSVDSEIFSTNNINSLEKIDEVLRNSLASTTELTQAEKTSQALNEVKTELNRTTDTTSMTNVVKSEEGSFSSPTTTSTSPQITSLIETVERSTPEITIDNRTNSSTSSNSIQTQPTRIENTQPVITTNETNSVTAVQKTAPASSQSTETQREPAQPIVSVDMSGMEQRLKRIELILLNGIEVTMK</sequence>
<evidence type="ECO:0000313" key="2">
    <source>
        <dbReference type="EMBL" id="CAB4159288.1"/>
    </source>
</evidence>
<dbReference type="EMBL" id="LR796670">
    <property type="protein sequence ID" value="CAB4159288.1"/>
    <property type="molecule type" value="Genomic_DNA"/>
</dbReference>
<evidence type="ECO:0000256" key="1">
    <source>
        <dbReference type="SAM" id="MobiDB-lite"/>
    </source>
</evidence>
<feature type="compositionally biased region" description="Polar residues" evidence="1">
    <location>
        <begin position="409"/>
        <end position="425"/>
    </location>
</feature>
<feature type="compositionally biased region" description="Polar residues" evidence="1">
    <location>
        <begin position="196"/>
        <end position="208"/>
    </location>
</feature>
<organism evidence="2">
    <name type="scientific">uncultured Caudovirales phage</name>
    <dbReference type="NCBI Taxonomy" id="2100421"/>
    <lineage>
        <taxon>Viruses</taxon>
        <taxon>Duplodnaviria</taxon>
        <taxon>Heunggongvirae</taxon>
        <taxon>Uroviricota</taxon>
        <taxon>Caudoviricetes</taxon>
        <taxon>Peduoviridae</taxon>
        <taxon>Maltschvirus</taxon>
        <taxon>Maltschvirus maltsch</taxon>
    </lineage>
</organism>
<accession>A0A6J5NQH5</accession>
<proteinExistence type="predicted"/>
<feature type="region of interest" description="Disordered" evidence="1">
    <location>
        <begin position="409"/>
        <end position="431"/>
    </location>
</feature>
<name>A0A6J5NQH5_9CAUD</name>
<reference evidence="2" key="1">
    <citation type="submission" date="2020-04" db="EMBL/GenBank/DDBJ databases">
        <authorList>
            <person name="Chiriac C."/>
            <person name="Salcher M."/>
            <person name="Ghai R."/>
            <person name="Kavagutti S V."/>
        </authorList>
    </citation>
    <scope>NUCLEOTIDE SEQUENCE</scope>
</reference>